<evidence type="ECO:0000256" key="1">
    <source>
        <dbReference type="SAM" id="MobiDB-lite"/>
    </source>
</evidence>
<sequence length="447" mass="48034">MQPWRQFGFGATTRDPATKQQRVASPDHSSSSASCVSADASTRSQTTTMTTTTRTDDAVLAWMLAFACERRDRSFVQALATVCPVERLEPPDGLAASTSHGLIITGLSELAERGKASELPAALNLLEAIGPICYDSSQPQTILTPPDPHKYFELTTDLRTEAIMTELGSAPFNIDRCILAMNRFLPTKLDAATSAWSERVDELEHPTFHSALHDALGTRALLRRRLMRVFLQDEQRLAIVAQHRACKLLSVCWSNVTKFVQALHCRPLAARMLLAHVSTLRLSEPRYERVGIASGSDAPFPAPSNRSRGRRNTQTKALLRSLSPDRPAETAVAPTLAAALPTAGRSNGSMAVAEAELSDEFASSQQLILFAADASFALAAAAAAAAQEPSRTGSAGSPMHSSQASSAGSQTGIQMFSQRTQPSVGVKRRLSLPALDDSPTSSRARIT</sequence>
<feature type="compositionally biased region" description="Low complexity" evidence="1">
    <location>
        <begin position="394"/>
        <end position="414"/>
    </location>
</feature>
<keyword evidence="3" id="KW-1185">Reference proteome</keyword>
<evidence type="ECO:0000313" key="2">
    <source>
        <dbReference type="EMBL" id="KJE98038.1"/>
    </source>
</evidence>
<accession>A0A0D2WYJ3</accession>
<evidence type="ECO:0000313" key="3">
    <source>
        <dbReference type="Proteomes" id="UP000008743"/>
    </source>
</evidence>
<dbReference type="RefSeq" id="XP_004342676.1">
    <property type="nucleotide sequence ID" value="XM_004342627.2"/>
</dbReference>
<name>A0A0D2WYJ3_CAPO3</name>
<dbReference type="InParanoid" id="A0A0D2WYJ3"/>
<dbReference type="Proteomes" id="UP000008743">
    <property type="component" value="Unassembled WGS sequence"/>
</dbReference>
<proteinExistence type="predicted"/>
<gene>
    <name evidence="2" type="ORF">CAOG_008075</name>
</gene>
<protein>
    <submittedName>
        <fullName evidence="2">Uncharacterized protein</fullName>
    </submittedName>
</protein>
<dbReference type="AlphaFoldDB" id="A0A0D2WYJ3"/>
<feature type="compositionally biased region" description="Polar residues" evidence="1">
    <location>
        <begin position="438"/>
        <end position="447"/>
    </location>
</feature>
<feature type="compositionally biased region" description="Low complexity" evidence="1">
    <location>
        <begin position="23"/>
        <end position="50"/>
    </location>
</feature>
<feature type="region of interest" description="Disordered" evidence="1">
    <location>
        <begin position="293"/>
        <end position="313"/>
    </location>
</feature>
<organism evidence="2 3">
    <name type="scientific">Capsaspora owczarzaki (strain ATCC 30864)</name>
    <dbReference type="NCBI Taxonomy" id="595528"/>
    <lineage>
        <taxon>Eukaryota</taxon>
        <taxon>Filasterea</taxon>
        <taxon>Capsaspora</taxon>
    </lineage>
</organism>
<feature type="region of interest" description="Disordered" evidence="1">
    <location>
        <begin position="389"/>
        <end position="447"/>
    </location>
</feature>
<reference evidence="3" key="1">
    <citation type="submission" date="2011-02" db="EMBL/GenBank/DDBJ databases">
        <title>The Genome Sequence of Capsaspora owczarzaki ATCC 30864.</title>
        <authorList>
            <person name="Russ C."/>
            <person name="Cuomo C."/>
            <person name="Burger G."/>
            <person name="Gray M.W."/>
            <person name="Holland P.W.H."/>
            <person name="King N."/>
            <person name="Lang F.B.F."/>
            <person name="Roger A.J."/>
            <person name="Ruiz-Trillo I."/>
            <person name="Young S.K."/>
            <person name="Zeng Q."/>
            <person name="Gargeya S."/>
            <person name="Alvarado L."/>
            <person name="Berlin A."/>
            <person name="Chapman S.B."/>
            <person name="Chen Z."/>
            <person name="Freedman E."/>
            <person name="Gellesch M."/>
            <person name="Goldberg J."/>
            <person name="Griggs A."/>
            <person name="Gujja S."/>
            <person name="Heilman E."/>
            <person name="Heiman D."/>
            <person name="Howarth C."/>
            <person name="Mehta T."/>
            <person name="Neiman D."/>
            <person name="Pearson M."/>
            <person name="Roberts A."/>
            <person name="Saif S."/>
            <person name="Shea T."/>
            <person name="Shenoy N."/>
            <person name="Sisk P."/>
            <person name="Stolte C."/>
            <person name="Sykes S."/>
            <person name="White J."/>
            <person name="Yandava C."/>
            <person name="Haas B."/>
            <person name="Nusbaum C."/>
            <person name="Birren B."/>
        </authorList>
    </citation>
    <scope>NUCLEOTIDE SEQUENCE</scope>
    <source>
        <strain evidence="3">ATCC 30864</strain>
    </source>
</reference>
<dbReference type="EMBL" id="KE346376">
    <property type="protein sequence ID" value="KJE98038.1"/>
    <property type="molecule type" value="Genomic_DNA"/>
</dbReference>
<feature type="region of interest" description="Disordered" evidence="1">
    <location>
        <begin position="1"/>
        <end position="50"/>
    </location>
</feature>